<evidence type="ECO:0000256" key="7">
    <source>
        <dbReference type="ARBA" id="ARBA00023065"/>
    </source>
</evidence>
<dbReference type="EMBL" id="JARQTW010000008">
    <property type="protein sequence ID" value="MDG2949711.1"/>
    <property type="molecule type" value="Genomic_DNA"/>
</dbReference>
<evidence type="ECO:0000259" key="10">
    <source>
        <dbReference type="Pfam" id="PF01545"/>
    </source>
</evidence>
<evidence type="ECO:0000256" key="6">
    <source>
        <dbReference type="ARBA" id="ARBA00022989"/>
    </source>
</evidence>
<accession>A0AAW6Q8B6</accession>
<dbReference type="SUPFAM" id="SSF160240">
    <property type="entry name" value="Cation efflux protein cytoplasmic domain-like"/>
    <property type="match status" value="1"/>
</dbReference>
<feature type="transmembrane region" description="Helical" evidence="9">
    <location>
        <begin position="24"/>
        <end position="51"/>
    </location>
</feature>
<dbReference type="InterPro" id="IPR050681">
    <property type="entry name" value="CDF/SLC30A"/>
</dbReference>
<feature type="transmembrane region" description="Helical" evidence="9">
    <location>
        <begin position="128"/>
        <end position="149"/>
    </location>
</feature>
<feature type="transmembrane region" description="Helical" evidence="9">
    <location>
        <begin position="87"/>
        <end position="108"/>
    </location>
</feature>
<feature type="transmembrane region" description="Helical" evidence="9">
    <location>
        <begin position="161"/>
        <end position="181"/>
    </location>
</feature>
<dbReference type="RefSeq" id="WP_317476891.1">
    <property type="nucleotide sequence ID" value="NZ_JARQTW010000008.1"/>
</dbReference>
<dbReference type="Pfam" id="PF16916">
    <property type="entry name" value="ZT_dimer"/>
    <property type="match status" value="1"/>
</dbReference>
<feature type="transmembrane region" description="Helical" evidence="9">
    <location>
        <begin position="57"/>
        <end position="75"/>
    </location>
</feature>
<dbReference type="NCBIfam" id="TIGR01297">
    <property type="entry name" value="CDF"/>
    <property type="match status" value="1"/>
</dbReference>
<evidence type="ECO:0000259" key="11">
    <source>
        <dbReference type="Pfam" id="PF16916"/>
    </source>
</evidence>
<dbReference type="InterPro" id="IPR036837">
    <property type="entry name" value="Cation_efflux_CTD_sf"/>
</dbReference>
<comment type="similarity">
    <text evidence="2">Belongs to the cation diffusion facilitator (CDF) transporter (TC 2.A.4) family. SLC30A subfamily.</text>
</comment>
<dbReference type="GO" id="GO:0005886">
    <property type="term" value="C:plasma membrane"/>
    <property type="evidence" value="ECO:0007669"/>
    <property type="project" value="TreeGrafter"/>
</dbReference>
<evidence type="ECO:0000256" key="1">
    <source>
        <dbReference type="ARBA" id="ARBA00004141"/>
    </source>
</evidence>
<dbReference type="InterPro" id="IPR058533">
    <property type="entry name" value="Cation_efflux_TM"/>
</dbReference>
<dbReference type="GO" id="GO:0005385">
    <property type="term" value="F:zinc ion transmembrane transporter activity"/>
    <property type="evidence" value="ECO:0007669"/>
    <property type="project" value="TreeGrafter"/>
</dbReference>
<evidence type="ECO:0000256" key="8">
    <source>
        <dbReference type="ARBA" id="ARBA00023136"/>
    </source>
</evidence>
<keyword evidence="5" id="KW-0862">Zinc</keyword>
<dbReference type="Proteomes" id="UP001214976">
    <property type="component" value="Unassembled WGS sequence"/>
</dbReference>
<evidence type="ECO:0000256" key="2">
    <source>
        <dbReference type="ARBA" id="ARBA00008873"/>
    </source>
</evidence>
<comment type="subcellular location">
    <subcellularLocation>
        <location evidence="1">Membrane</location>
        <topology evidence="1">Multi-pass membrane protein</topology>
    </subcellularLocation>
</comment>
<gene>
    <name evidence="12" type="ORF">P7M15_04125</name>
</gene>
<dbReference type="PANTHER" id="PTHR11562">
    <property type="entry name" value="CATION EFFLUX PROTEIN/ ZINC TRANSPORTER"/>
    <property type="match status" value="1"/>
</dbReference>
<evidence type="ECO:0000313" key="12">
    <source>
        <dbReference type="EMBL" id="MDG2949711.1"/>
    </source>
</evidence>
<keyword evidence="8 9" id="KW-0472">Membrane</keyword>
<name>A0AAW6Q8B6_9PAST</name>
<dbReference type="AlphaFoldDB" id="A0AAW6Q8B6"/>
<evidence type="ECO:0000256" key="3">
    <source>
        <dbReference type="ARBA" id="ARBA00022448"/>
    </source>
</evidence>
<protein>
    <submittedName>
        <fullName evidence="12">Cation diffusion facilitator family transporter</fullName>
    </submittedName>
</protein>
<keyword evidence="5" id="KW-0864">Zinc transport</keyword>
<organism evidence="12 13">
    <name type="scientific">Exercitatus varius</name>
    <dbReference type="NCBI Taxonomy" id="67857"/>
    <lineage>
        <taxon>Bacteria</taxon>
        <taxon>Pseudomonadati</taxon>
        <taxon>Pseudomonadota</taxon>
        <taxon>Gammaproteobacteria</taxon>
        <taxon>Pasteurellales</taxon>
        <taxon>Pasteurellaceae</taxon>
        <taxon>Exercitatus</taxon>
    </lineage>
</organism>
<evidence type="ECO:0000256" key="9">
    <source>
        <dbReference type="SAM" id="Phobius"/>
    </source>
</evidence>
<evidence type="ECO:0000313" key="13">
    <source>
        <dbReference type="Proteomes" id="UP001214976"/>
    </source>
</evidence>
<feature type="domain" description="Cation efflux protein cytoplasmic" evidence="11">
    <location>
        <begin position="221"/>
        <end position="296"/>
    </location>
</feature>
<evidence type="ECO:0000256" key="5">
    <source>
        <dbReference type="ARBA" id="ARBA00022906"/>
    </source>
</evidence>
<sequence>MNNIDFRYHHTNHYKIQHYSRKTLWLSLVLTFVFALVELLGGIISGSLALISDSFHMFSDVLALALSMIAIYYSAKRPTDKFTYGYVRFEIIAAFLNGIALILIALGVAAEGIQRLFHPVAVDFRSMLAVASVGLLINILLTLMLMNSLKHEKNLNIQSAFWHFFGDLLNSVGILIAALLIHWTGIITIDAFASLVISVVIFWGGYKICRRAGGVLMEAVPSELKTTAIHQSVLAIPNVKGIHEFHLWSIADGLYSLSFHVILEQYQGVNDYELVKNISNMLKNEYQIEHVTIQIENPGVNTHHCVDV</sequence>
<feature type="domain" description="Cation efflux protein transmembrane" evidence="10">
    <location>
        <begin position="24"/>
        <end position="217"/>
    </location>
</feature>
<keyword evidence="6 9" id="KW-1133">Transmembrane helix</keyword>
<feature type="transmembrane region" description="Helical" evidence="9">
    <location>
        <begin position="187"/>
        <end position="206"/>
    </location>
</feature>
<keyword evidence="4 9" id="KW-0812">Transmembrane</keyword>
<evidence type="ECO:0000256" key="4">
    <source>
        <dbReference type="ARBA" id="ARBA00022692"/>
    </source>
</evidence>
<dbReference type="Gene3D" id="1.20.1510.10">
    <property type="entry name" value="Cation efflux protein transmembrane domain"/>
    <property type="match status" value="1"/>
</dbReference>
<dbReference type="InterPro" id="IPR027470">
    <property type="entry name" value="Cation_efflux_CTD"/>
</dbReference>
<keyword evidence="3" id="KW-0813">Transport</keyword>
<keyword evidence="7" id="KW-0406">Ion transport</keyword>
<dbReference type="InterPro" id="IPR027469">
    <property type="entry name" value="Cation_efflux_TMD_sf"/>
</dbReference>
<comment type="caution">
    <text evidence="12">The sequence shown here is derived from an EMBL/GenBank/DDBJ whole genome shotgun (WGS) entry which is preliminary data.</text>
</comment>
<reference evidence="12" key="1">
    <citation type="submission" date="2023-03" db="EMBL/GenBank/DDBJ databases">
        <title>Classification of Bisgaard taxon 6 and taxon 10 as Exercitatus varius gen. nov., spec. nov.</title>
        <authorList>
            <person name="Christensen H."/>
        </authorList>
    </citation>
    <scope>NUCLEOTIDE SEQUENCE</scope>
    <source>
        <strain evidence="12">86116</strain>
    </source>
</reference>
<dbReference type="InterPro" id="IPR002524">
    <property type="entry name" value="Cation_efflux"/>
</dbReference>
<dbReference type="SUPFAM" id="SSF161111">
    <property type="entry name" value="Cation efflux protein transmembrane domain-like"/>
    <property type="match status" value="1"/>
</dbReference>
<dbReference type="Pfam" id="PF01545">
    <property type="entry name" value="Cation_efflux"/>
    <property type="match status" value="1"/>
</dbReference>
<proteinExistence type="inferred from homology"/>
<dbReference type="PANTHER" id="PTHR11562:SF17">
    <property type="entry name" value="RE54080P-RELATED"/>
    <property type="match status" value="1"/>
</dbReference>